<feature type="region of interest" description="Disordered" evidence="1">
    <location>
        <begin position="69"/>
        <end position="141"/>
    </location>
</feature>
<accession>A0ABR2KEA3</accession>
<name>A0ABR2KEA3_9EUKA</name>
<evidence type="ECO:0000313" key="3">
    <source>
        <dbReference type="Proteomes" id="UP001470230"/>
    </source>
</evidence>
<dbReference type="Proteomes" id="UP001470230">
    <property type="component" value="Unassembled WGS sequence"/>
</dbReference>
<feature type="compositionally biased region" description="Basic and acidic residues" evidence="1">
    <location>
        <begin position="94"/>
        <end position="103"/>
    </location>
</feature>
<sequence length="141" mass="16146">MMFMRSYRSAKSQAEHAALEILQDETVNFELVHSDDEEHHNENVNNDIHDVNAIDNNLNSNNIENNNNLTNASNLDDVNDNIDFYNSNDVENENSVKNEKDQDANSQEFDLPTFDMPDDNENDNSGGEEPVHFDLVDEKDD</sequence>
<evidence type="ECO:0000313" key="2">
    <source>
        <dbReference type="EMBL" id="KAK8889436.1"/>
    </source>
</evidence>
<proteinExistence type="predicted"/>
<feature type="compositionally biased region" description="Polar residues" evidence="1">
    <location>
        <begin position="84"/>
        <end position="93"/>
    </location>
</feature>
<feature type="compositionally biased region" description="Basic and acidic residues" evidence="1">
    <location>
        <begin position="129"/>
        <end position="141"/>
    </location>
</feature>
<reference evidence="2 3" key="1">
    <citation type="submission" date="2024-04" db="EMBL/GenBank/DDBJ databases">
        <title>Tritrichomonas musculus Genome.</title>
        <authorList>
            <person name="Alves-Ferreira E."/>
            <person name="Grigg M."/>
            <person name="Lorenzi H."/>
            <person name="Galac M."/>
        </authorList>
    </citation>
    <scope>NUCLEOTIDE SEQUENCE [LARGE SCALE GENOMIC DNA]</scope>
    <source>
        <strain evidence="2 3">EAF2021</strain>
    </source>
</reference>
<dbReference type="EMBL" id="JAPFFF010000005">
    <property type="protein sequence ID" value="KAK8889436.1"/>
    <property type="molecule type" value="Genomic_DNA"/>
</dbReference>
<evidence type="ECO:0000256" key="1">
    <source>
        <dbReference type="SAM" id="MobiDB-lite"/>
    </source>
</evidence>
<gene>
    <name evidence="2" type="ORF">M9Y10_034183</name>
</gene>
<organism evidence="2 3">
    <name type="scientific">Tritrichomonas musculus</name>
    <dbReference type="NCBI Taxonomy" id="1915356"/>
    <lineage>
        <taxon>Eukaryota</taxon>
        <taxon>Metamonada</taxon>
        <taxon>Parabasalia</taxon>
        <taxon>Tritrichomonadida</taxon>
        <taxon>Tritrichomonadidae</taxon>
        <taxon>Tritrichomonas</taxon>
    </lineage>
</organism>
<comment type="caution">
    <text evidence="2">The sequence shown here is derived from an EMBL/GenBank/DDBJ whole genome shotgun (WGS) entry which is preliminary data.</text>
</comment>
<protein>
    <submittedName>
        <fullName evidence="2">Uncharacterized protein</fullName>
    </submittedName>
</protein>
<keyword evidence="3" id="KW-1185">Reference proteome</keyword>